<accession>A0A9N9A9W8</accession>
<name>A0A9N9A9W8_9GLOM</name>
<sequence length="1476" mass="170070">MSLDVRRRQVLANSVEERVEVNQRHLIDKILARYSTKFVVFRELMQNADDARSSKIEIVFETGAESKGLSGKKCTRILFKNNGFVFRPDDWNRLKKIAEGNPDEQKIGAFGVGFYSLFSVCEEPFVSSGDQGMAFYWRGCQLFAKLGPIDSDNEQWTTFLMDVKEPMDIPTTNEFGRFLATSMGFTGNLHEICVYIDDTIILSLSKKEMDSRVMQITKDLNAYSPRRIFHLKAIDLQRVEMKVERFVTAPNANTRNASISLYVATGHLDVSVTEVFSAEMERSTKKKPPSKTTIQMLFPEFDENTFSAVEKKEKDGSEMFKGLSTYPKQGRIFIGFPTHQTTGYVSHLAGRFIPTVERESIDLVNKTLAEYNEDLLSIAGVLTRILYEDEMNQVSHLYDNRIRYSLDVDEKELQAARESVYKRGTYSLTYFTFRSSTPNDRVSTIMEKTFFSCSKKPLPVISTLGVLPINLIRLPNQNMEGFIKTIPIVPKSVLNSCEKFFDKAKERAMIIDVTLDDVLNTELQDRTLTETEMTALMQWWIDYFPNNIVSDAEKSRFLLRAVIVVNGNKMPLAKFKYFLNPKLIPPDQDFPIEMLPYAITKTFTKKNGLELYFSNYKELSLPGWVDFLIKTPTILQKLESDKVFAEKFLAILNRAFTNLSAANKKILHSLLNQKKIIPTKHGMYVPDKAYLSSLTLLPDLPTVQLENSRAASDKFLIFLGVREHVDVQLISDRLLSRGDWDYVKLVEYFTKRANDLHVPATELRELGLPIIKWKRWSANSAEAKFLIDIGLRTHPTLSRILTLAAPPNTPELRRKAIGYFLKKFDPHYRNDYKDTIDISFLQCADSSTYAKPLDCFANSACNIMGFNILHKSLLNYANMLCVKTDPPKLKLIERLTDKPPKNKNEAKKMFEYLATQTGSFEDPDWEKLGDANFVPIEDKKTIIHTCPNRCLFARKQSNDESYKDFFYYVDFGEKANNFLKLCGVKYSPTPEELARMLVRSSIKIWKTMGDKYMDILRVVAINIRTIRQNKELVSEMKRARMFVGVGIEPSDDGEEHVTRHVLARAQEIFLNDDHHLWRMFGVFTCPEDRLLENLYQLVGSVWLHENVRVRYNVKGIKQSSAKSIELESTIKRRAPLFYHNYAPHGIRYDADWIQKHLNVREVRKIEKSYVLIPTKQTKIEETTCFFNYMEANRTLCIVGNKVSYLDIAYNLCEAIYRKFGMNDPLIMYSVLTLPPDSLRRQGYPVDRILKKQGKVIIDTSDTNLQSLITMPKYTNDLILERDLRNAVLSCKPNTQNQLILEAFVDDKPSKCTLKIGILKRRSLLLTIRLLGYSVCHALNHPLKYICQVSGIRIYAIDDIKKDREDLSKFIELLKELCGLFKLSQDVVHVYYDTDGTTAAFNLNASLFFNLYIYETLHVETSSLEAMTYWFLTFCHELAHNFVKSHNETHEFYLSSFARTHIPPLIAKLQQRGLIAS</sequence>
<dbReference type="PANTHER" id="PTHR47839:SF1">
    <property type="entry name" value="DOMAIN PROTEIN, PUTATIVE (AFU_ORTHOLOGUE AFUA_6G04830)-RELATED"/>
    <property type="match status" value="1"/>
</dbReference>
<protein>
    <submittedName>
        <fullName evidence="2">8744_t:CDS:1</fullName>
    </submittedName>
</protein>
<dbReference type="NCBIfam" id="NF047352">
    <property type="entry name" value="P_loop_sacsin"/>
    <property type="match status" value="1"/>
</dbReference>
<dbReference type="OrthoDB" id="10031156at2759"/>
<evidence type="ECO:0000313" key="2">
    <source>
        <dbReference type="EMBL" id="CAG8524466.1"/>
    </source>
</evidence>
<keyword evidence="3" id="KW-1185">Reference proteome</keyword>
<dbReference type="Pfam" id="PF12449">
    <property type="entry name" value="DUF3684"/>
    <property type="match status" value="1"/>
</dbReference>
<evidence type="ECO:0000259" key="1">
    <source>
        <dbReference type="Pfam" id="PF25794"/>
    </source>
</evidence>
<comment type="caution">
    <text evidence="2">The sequence shown here is derived from an EMBL/GenBank/DDBJ whole genome shotgun (WGS) entry which is preliminary data.</text>
</comment>
<dbReference type="InterPro" id="IPR036890">
    <property type="entry name" value="HATPase_C_sf"/>
</dbReference>
<reference evidence="2" key="1">
    <citation type="submission" date="2021-06" db="EMBL/GenBank/DDBJ databases">
        <authorList>
            <person name="Kallberg Y."/>
            <person name="Tangrot J."/>
            <person name="Rosling A."/>
        </authorList>
    </citation>
    <scope>NUCLEOTIDE SEQUENCE</scope>
    <source>
        <strain evidence="2">BR232B</strain>
    </source>
</reference>
<proteinExistence type="predicted"/>
<evidence type="ECO:0000313" key="3">
    <source>
        <dbReference type="Proteomes" id="UP000789739"/>
    </source>
</evidence>
<organism evidence="2 3">
    <name type="scientific">Paraglomus brasilianum</name>
    <dbReference type="NCBI Taxonomy" id="144538"/>
    <lineage>
        <taxon>Eukaryota</taxon>
        <taxon>Fungi</taxon>
        <taxon>Fungi incertae sedis</taxon>
        <taxon>Mucoromycota</taxon>
        <taxon>Glomeromycotina</taxon>
        <taxon>Glomeromycetes</taxon>
        <taxon>Paraglomerales</taxon>
        <taxon>Paraglomeraceae</taxon>
        <taxon>Paraglomus</taxon>
    </lineage>
</organism>
<dbReference type="Proteomes" id="UP000789739">
    <property type="component" value="Unassembled WGS sequence"/>
</dbReference>
<dbReference type="SUPFAM" id="SSF55874">
    <property type="entry name" value="ATPase domain of HSP90 chaperone/DNA topoisomerase II/histidine kinase"/>
    <property type="match status" value="1"/>
</dbReference>
<gene>
    <name evidence="2" type="ORF">PBRASI_LOCUS3798</name>
</gene>
<dbReference type="InterPro" id="IPR022155">
    <property type="entry name" value="DUF3684"/>
</dbReference>
<dbReference type="PANTHER" id="PTHR47839">
    <property type="entry name" value="DOMAIN PROTEIN, PUTATIVE (AFU_ORTHOLOGUE AFUA_6G04830)-RELATED"/>
    <property type="match status" value="1"/>
</dbReference>
<feature type="domain" description="Sacsin/Nov" evidence="1">
    <location>
        <begin position="25"/>
        <end position="131"/>
    </location>
</feature>
<dbReference type="InterPro" id="IPR058210">
    <property type="entry name" value="SACS/Nov_dom"/>
</dbReference>
<dbReference type="Gene3D" id="3.30.565.10">
    <property type="entry name" value="Histidine kinase-like ATPase, C-terminal domain"/>
    <property type="match status" value="1"/>
</dbReference>
<dbReference type="EMBL" id="CAJVPI010000357">
    <property type="protein sequence ID" value="CAG8524466.1"/>
    <property type="molecule type" value="Genomic_DNA"/>
</dbReference>
<dbReference type="Pfam" id="PF25794">
    <property type="entry name" value="SACS"/>
    <property type="match status" value="1"/>
</dbReference>